<accession>A0ABT0LAC4</accession>
<feature type="region of interest" description="Disordered" evidence="1">
    <location>
        <begin position="33"/>
        <end position="53"/>
    </location>
</feature>
<evidence type="ECO:0000256" key="1">
    <source>
        <dbReference type="SAM" id="MobiDB-lite"/>
    </source>
</evidence>
<dbReference type="PROSITE" id="PS00383">
    <property type="entry name" value="TYR_PHOSPHATASE_1"/>
    <property type="match status" value="1"/>
</dbReference>
<reference evidence="3 4" key="1">
    <citation type="submission" date="2022-01" db="EMBL/GenBank/DDBJ databases">
        <title>Whole genome-based taxonomy of the Shewanellaceae.</title>
        <authorList>
            <person name="Martin-Rodriguez A.J."/>
        </authorList>
    </citation>
    <scope>NUCLEOTIDE SEQUENCE [LARGE SCALE GENOMIC DNA]</scope>
    <source>
        <strain evidence="3 4">DSM 17177</strain>
    </source>
</reference>
<dbReference type="Gene3D" id="3.90.190.10">
    <property type="entry name" value="Protein tyrosine phosphatase superfamily"/>
    <property type="match status" value="1"/>
</dbReference>
<proteinExistence type="predicted"/>
<name>A0ABT0LAC4_9GAMM</name>
<dbReference type="EMBL" id="JAKIKS010000028">
    <property type="protein sequence ID" value="MCL1124669.1"/>
    <property type="molecule type" value="Genomic_DNA"/>
</dbReference>
<sequence length="499" mass="53771">MLFGSSLSALSSTASSIWSSVTSSVFGSASNHEASGVTQEAPSPLAPSNNSHSGFDINSSVPLSVASVLTQQTESEEQAVNSRVFLANSQLQQMAQQQPVMDISVMTLAEIKGGTSSSVARLMDTMLPQQCGTQFSAWCIEEEFDNELLYEGLSDGSGDYEQFDDIAKQMGISSQRLALCYMRLLASVSTSNTELMVNNLKANDAPSVAEIIDKMLPSECGSLFSQWCEEEEFDNEALYNTFTDGSGDYDDFDEIAEKIGVSTERLAQCYSTLLTLAKKTELSEQEVSRFNARMAPSGMLMSTRRPSSIGNSGLEGYRDFLTSQKIDTLISIGANSSATLPDILARAGITHIDDEAFHITDFFKENALPVETLKAVTEKLAILEAQGLKVAIHCGAGDGRSGIVKAAYELSQLTQEELLAVNNKATAIIHVGGVDDDDDEDEDVSEAPQDVRAFKAVCNAINGVRAEGHSAAIERETDIKALDAFYLHLCVQAEAAQEK</sequence>
<evidence type="ECO:0000313" key="3">
    <source>
        <dbReference type="EMBL" id="MCL1124669.1"/>
    </source>
</evidence>
<keyword evidence="4" id="KW-1185">Reference proteome</keyword>
<dbReference type="SUPFAM" id="SSF52799">
    <property type="entry name" value="(Phosphotyrosine protein) phosphatases II"/>
    <property type="match status" value="1"/>
</dbReference>
<dbReference type="Proteomes" id="UP001203423">
    <property type="component" value="Unassembled WGS sequence"/>
</dbReference>
<dbReference type="PROSITE" id="PS50056">
    <property type="entry name" value="TYR_PHOSPHATASE_2"/>
    <property type="match status" value="1"/>
</dbReference>
<evidence type="ECO:0000313" key="4">
    <source>
        <dbReference type="Proteomes" id="UP001203423"/>
    </source>
</evidence>
<organism evidence="3 4">
    <name type="scientific">Shewanella surugensis</name>
    <dbReference type="NCBI Taxonomy" id="212020"/>
    <lineage>
        <taxon>Bacteria</taxon>
        <taxon>Pseudomonadati</taxon>
        <taxon>Pseudomonadota</taxon>
        <taxon>Gammaproteobacteria</taxon>
        <taxon>Alteromonadales</taxon>
        <taxon>Shewanellaceae</taxon>
        <taxon>Shewanella</taxon>
    </lineage>
</organism>
<dbReference type="InterPro" id="IPR029021">
    <property type="entry name" value="Prot-tyrosine_phosphatase-like"/>
</dbReference>
<comment type="caution">
    <text evidence="3">The sequence shown here is derived from an EMBL/GenBank/DDBJ whole genome shotgun (WGS) entry which is preliminary data.</text>
</comment>
<evidence type="ECO:0000259" key="2">
    <source>
        <dbReference type="PROSITE" id="PS50056"/>
    </source>
</evidence>
<protein>
    <recommendedName>
        <fullName evidence="2">Tyrosine specific protein phosphatases domain-containing protein</fullName>
    </recommendedName>
</protein>
<dbReference type="InterPro" id="IPR000387">
    <property type="entry name" value="Tyr_Pase_dom"/>
</dbReference>
<dbReference type="InterPro" id="IPR016130">
    <property type="entry name" value="Tyr_Pase_AS"/>
</dbReference>
<gene>
    <name evidence="3" type="ORF">L2764_09300</name>
</gene>
<feature type="domain" description="Tyrosine specific protein phosphatases" evidence="2">
    <location>
        <begin position="370"/>
        <end position="423"/>
    </location>
</feature>
<dbReference type="RefSeq" id="WP_248939947.1">
    <property type="nucleotide sequence ID" value="NZ_JAKIKS010000028.1"/>
</dbReference>